<evidence type="ECO:0000256" key="4">
    <source>
        <dbReference type="ARBA" id="ARBA00022679"/>
    </source>
</evidence>
<dbReference type="EC" id="2.7.13.3" evidence="2"/>
<keyword evidence="3" id="KW-0597">Phosphoprotein</keyword>
<dbReference type="SMART" id="SM00387">
    <property type="entry name" value="HATPase_c"/>
    <property type="match status" value="1"/>
</dbReference>
<reference evidence="11" key="1">
    <citation type="submission" date="2020-09" db="EMBL/GenBank/DDBJ databases">
        <title>Brevundimonas sp. LVF2 isolated from a puddle in Goettingen, Germany.</title>
        <authorList>
            <person name="Friedrich I."/>
            <person name="Klassen A."/>
            <person name="Hannes N."/>
            <person name="Schneider D."/>
            <person name="Hertel R."/>
            <person name="Daniel R."/>
        </authorList>
    </citation>
    <scope>NUCLEOTIDE SEQUENCE</scope>
    <source>
        <strain evidence="11">LVF2</strain>
    </source>
</reference>
<gene>
    <name evidence="11" type="ORF">IFJ75_11705</name>
</gene>
<dbReference type="PROSITE" id="PS50109">
    <property type="entry name" value="HIS_KIN"/>
    <property type="match status" value="1"/>
</dbReference>
<evidence type="ECO:0000256" key="3">
    <source>
        <dbReference type="ARBA" id="ARBA00022553"/>
    </source>
</evidence>
<evidence type="ECO:0000256" key="2">
    <source>
        <dbReference type="ARBA" id="ARBA00012438"/>
    </source>
</evidence>
<accession>A0A975BYI5</accession>
<dbReference type="EMBL" id="CP062222">
    <property type="protein sequence ID" value="QTC89956.1"/>
    <property type="molecule type" value="Genomic_DNA"/>
</dbReference>
<dbReference type="AlphaFoldDB" id="A0A975BYI5"/>
<dbReference type="PRINTS" id="PR00344">
    <property type="entry name" value="BCTRLSENSOR"/>
</dbReference>
<dbReference type="KEGG" id="bgoe:IFJ75_11705"/>
<dbReference type="SUPFAM" id="SSF55874">
    <property type="entry name" value="ATPase domain of HSP90 chaperone/DNA topoisomerase II/histidine kinase"/>
    <property type="match status" value="1"/>
</dbReference>
<comment type="catalytic activity">
    <reaction evidence="1">
        <text>ATP + protein L-histidine = ADP + protein N-phospho-L-histidine.</text>
        <dbReference type="EC" id="2.7.13.3"/>
    </reaction>
</comment>
<dbReference type="InterPro" id="IPR005467">
    <property type="entry name" value="His_kinase_dom"/>
</dbReference>
<dbReference type="Proteomes" id="UP000663918">
    <property type="component" value="Chromosome"/>
</dbReference>
<dbReference type="RefSeq" id="WP_207868371.1">
    <property type="nucleotide sequence ID" value="NZ_CP062222.1"/>
</dbReference>
<feature type="transmembrane region" description="Helical" evidence="9">
    <location>
        <begin position="61"/>
        <end position="79"/>
    </location>
</feature>
<keyword evidence="9" id="KW-1133">Transmembrane helix</keyword>
<dbReference type="SUPFAM" id="SSF55785">
    <property type="entry name" value="PYP-like sensor domain (PAS domain)"/>
    <property type="match status" value="1"/>
</dbReference>
<dbReference type="GO" id="GO:0005524">
    <property type="term" value="F:ATP binding"/>
    <property type="evidence" value="ECO:0007669"/>
    <property type="project" value="UniProtKB-KW"/>
</dbReference>
<dbReference type="Gene3D" id="1.10.287.130">
    <property type="match status" value="1"/>
</dbReference>
<dbReference type="SMART" id="SM00388">
    <property type="entry name" value="HisKA"/>
    <property type="match status" value="1"/>
</dbReference>
<evidence type="ECO:0000256" key="5">
    <source>
        <dbReference type="ARBA" id="ARBA00022741"/>
    </source>
</evidence>
<dbReference type="CDD" id="cd00082">
    <property type="entry name" value="HisKA"/>
    <property type="match status" value="1"/>
</dbReference>
<dbReference type="InterPro" id="IPR003594">
    <property type="entry name" value="HATPase_dom"/>
</dbReference>
<dbReference type="InterPro" id="IPR004358">
    <property type="entry name" value="Sig_transdc_His_kin-like_C"/>
</dbReference>
<evidence type="ECO:0000256" key="6">
    <source>
        <dbReference type="ARBA" id="ARBA00022777"/>
    </source>
</evidence>
<sequence length="480" mass="51888">MARVATISNWASRGPNGYALATVAVGLALLARLGLEAFGKFYYLPLIPAVMLPAMLASRRATALAIALSIAANVVLVSRESLVDAVVNALLFALVGAAIGEIGRARRSLKERSLELKTQLNTRNATIHAMLASAPVVTLDSRSVVLAISQPACALFRIAEREAVGRPFQEFVEFFDAGIIRSSPPGEYSADQYWLGRRADGDVFPLGIQLAFVTGDPRTSEAILTLTDLSLWHSAELRSQELSDQLNQVWRMNSLGEMAAILSHELNQPLTAAASYLQASQVDLGRAGIMADSASRTVELAKSQVLRAGAIIRRARELLTVETQPLEPERMSSMIDDLGPIIQLLGPASDASIQIDIDNIDDRVMADRIQFQQAIVNLVRNAVEAVADRERREVRLVGRPLCPDFYEVRVEDSGPGVPADQVERMFEPLMTTKSDGMGLGLSVTRTIVENHGGSLTVGRSAMGGAAFTFSLSRAKEEPIQ</sequence>
<evidence type="ECO:0000256" key="7">
    <source>
        <dbReference type="ARBA" id="ARBA00022840"/>
    </source>
</evidence>
<dbReference type="InterPro" id="IPR035965">
    <property type="entry name" value="PAS-like_dom_sf"/>
</dbReference>
<evidence type="ECO:0000259" key="10">
    <source>
        <dbReference type="PROSITE" id="PS50109"/>
    </source>
</evidence>
<keyword evidence="5" id="KW-0547">Nucleotide-binding</keyword>
<dbReference type="PANTHER" id="PTHR43065:SF10">
    <property type="entry name" value="PEROXIDE STRESS-ACTIVATED HISTIDINE KINASE MAK3"/>
    <property type="match status" value="1"/>
</dbReference>
<dbReference type="Gene3D" id="3.30.450.20">
    <property type="entry name" value="PAS domain"/>
    <property type="match status" value="1"/>
</dbReference>
<keyword evidence="6 11" id="KW-0418">Kinase</keyword>
<dbReference type="GO" id="GO:0000155">
    <property type="term" value="F:phosphorelay sensor kinase activity"/>
    <property type="evidence" value="ECO:0007669"/>
    <property type="project" value="InterPro"/>
</dbReference>
<proteinExistence type="predicted"/>
<keyword evidence="12" id="KW-1185">Reference proteome</keyword>
<dbReference type="SUPFAM" id="SSF47384">
    <property type="entry name" value="Homodimeric domain of signal transducing histidine kinase"/>
    <property type="match status" value="1"/>
</dbReference>
<dbReference type="InterPro" id="IPR003661">
    <property type="entry name" value="HisK_dim/P_dom"/>
</dbReference>
<feature type="transmembrane region" description="Helical" evidence="9">
    <location>
        <begin position="85"/>
        <end position="103"/>
    </location>
</feature>
<keyword evidence="7" id="KW-0067">ATP-binding</keyword>
<dbReference type="InterPro" id="IPR036890">
    <property type="entry name" value="HATPase_C_sf"/>
</dbReference>
<dbReference type="Gene3D" id="3.30.565.10">
    <property type="entry name" value="Histidine kinase-like ATPase, C-terminal domain"/>
    <property type="match status" value="1"/>
</dbReference>
<feature type="domain" description="Histidine kinase" evidence="10">
    <location>
        <begin position="261"/>
        <end position="475"/>
    </location>
</feature>
<evidence type="ECO:0000313" key="11">
    <source>
        <dbReference type="EMBL" id="QTC89956.1"/>
    </source>
</evidence>
<name>A0A975BYI5_9CAUL</name>
<feature type="transmembrane region" description="Helical" evidence="9">
    <location>
        <begin position="17"/>
        <end position="35"/>
    </location>
</feature>
<keyword evidence="9" id="KW-0472">Membrane</keyword>
<keyword evidence="4" id="KW-0808">Transferase</keyword>
<protein>
    <recommendedName>
        <fullName evidence="2">histidine kinase</fullName>
        <ecNumber evidence="2">2.7.13.3</ecNumber>
    </recommendedName>
</protein>
<keyword evidence="9" id="KW-0812">Transmembrane</keyword>
<dbReference type="Pfam" id="PF00512">
    <property type="entry name" value="HisKA"/>
    <property type="match status" value="1"/>
</dbReference>
<evidence type="ECO:0000313" key="12">
    <source>
        <dbReference type="Proteomes" id="UP000663918"/>
    </source>
</evidence>
<dbReference type="InterPro" id="IPR036097">
    <property type="entry name" value="HisK_dim/P_sf"/>
</dbReference>
<dbReference type="Pfam" id="PF02518">
    <property type="entry name" value="HATPase_c"/>
    <property type="match status" value="1"/>
</dbReference>
<organism evidence="11 12">
    <name type="scientific">Brevundimonas goettingensis</name>
    <dbReference type="NCBI Taxonomy" id="2774190"/>
    <lineage>
        <taxon>Bacteria</taxon>
        <taxon>Pseudomonadati</taxon>
        <taxon>Pseudomonadota</taxon>
        <taxon>Alphaproteobacteria</taxon>
        <taxon>Caulobacterales</taxon>
        <taxon>Caulobacteraceae</taxon>
        <taxon>Brevundimonas</taxon>
    </lineage>
</organism>
<dbReference type="PANTHER" id="PTHR43065">
    <property type="entry name" value="SENSOR HISTIDINE KINASE"/>
    <property type="match status" value="1"/>
</dbReference>
<evidence type="ECO:0000256" key="9">
    <source>
        <dbReference type="SAM" id="Phobius"/>
    </source>
</evidence>
<evidence type="ECO:0000256" key="1">
    <source>
        <dbReference type="ARBA" id="ARBA00000085"/>
    </source>
</evidence>
<keyword evidence="8" id="KW-0902">Two-component regulatory system</keyword>
<evidence type="ECO:0000256" key="8">
    <source>
        <dbReference type="ARBA" id="ARBA00023012"/>
    </source>
</evidence>